<reference evidence="2 3" key="1">
    <citation type="submission" date="2014-03" db="EMBL/GenBank/DDBJ databases">
        <title>Genomics of Bifidobacteria.</title>
        <authorList>
            <person name="Ventura M."/>
            <person name="Milani C."/>
            <person name="Lugli G.A."/>
        </authorList>
    </citation>
    <scope>NUCLEOTIDE SEQUENCE [LARGE SCALE GENOMIC DNA]</scope>
    <source>
        <strain evidence="2 3">LMG 21395</strain>
    </source>
</reference>
<organism evidence="2 3">
    <name type="scientific">Bifidobacterium thermacidophilum subsp. thermacidophilum</name>
    <dbReference type="NCBI Taxonomy" id="79262"/>
    <lineage>
        <taxon>Bacteria</taxon>
        <taxon>Bacillati</taxon>
        <taxon>Actinomycetota</taxon>
        <taxon>Actinomycetes</taxon>
        <taxon>Bifidobacteriales</taxon>
        <taxon>Bifidobacteriaceae</taxon>
        <taxon>Bifidobacterium</taxon>
    </lineage>
</organism>
<evidence type="ECO:0000313" key="2">
    <source>
        <dbReference type="EMBL" id="KFJ02626.1"/>
    </source>
</evidence>
<dbReference type="Gene3D" id="3.90.1720.10">
    <property type="entry name" value="endopeptidase domain like (from Nostoc punctiforme)"/>
    <property type="match status" value="1"/>
</dbReference>
<dbReference type="SUPFAM" id="SSF54001">
    <property type="entry name" value="Cysteine proteinases"/>
    <property type="match status" value="1"/>
</dbReference>
<comment type="caution">
    <text evidence="2">The sequence shown here is derived from an EMBL/GenBank/DDBJ whole genome shotgun (WGS) entry which is preliminary data.</text>
</comment>
<dbReference type="AlphaFoldDB" id="A0A087E4C5"/>
<dbReference type="Pfam" id="PF25309">
    <property type="entry name" value="ELLD"/>
    <property type="match status" value="2"/>
</dbReference>
<evidence type="ECO:0000313" key="3">
    <source>
        <dbReference type="Proteomes" id="UP000029003"/>
    </source>
</evidence>
<protein>
    <submittedName>
        <fullName evidence="2">Phage lysin</fullName>
    </submittedName>
</protein>
<dbReference type="OrthoDB" id="3171425at2"/>
<dbReference type="EMBL" id="JGZT01000006">
    <property type="protein sequence ID" value="KFJ02626.1"/>
    <property type="molecule type" value="Genomic_DNA"/>
</dbReference>
<feature type="domain" description="Endolysin-like" evidence="1">
    <location>
        <begin position="104"/>
        <end position="146"/>
    </location>
</feature>
<proteinExistence type="predicted"/>
<dbReference type="InterPro" id="IPR057370">
    <property type="entry name" value="ELLD"/>
</dbReference>
<dbReference type="RefSeq" id="WP_052316554.1">
    <property type="nucleotide sequence ID" value="NZ_JGZT01000006.1"/>
</dbReference>
<gene>
    <name evidence="2" type="ORF">THER5_1087</name>
</gene>
<feature type="domain" description="Endolysin-like" evidence="1">
    <location>
        <begin position="10"/>
        <end position="101"/>
    </location>
</feature>
<sequence length="262" mass="28080">MTGSVQTLVNRMTYWCAVAYLGYDQSRRWDIRSGGSCDCSSLVIHALREAGFDTGTATYTGNLSANLTARGWRRLPADGHPQVGDILLNDVHHVAVYVGGGRLAQASIDERGRASGGRPGDQTGHETNISPYYSYPWNCYLRYTSTSAPAPSGKLAADGLAGRATISRWQEIMGTPVDGVVSGQVIPDGRTYGRPNLLSVTYGGQGSALIRAVQRAVGANPDGLYGPDSIRRTQIRLGVTPDCWFGPATARALQNTLNNGRF</sequence>
<accession>A0A087E4C5</accession>
<dbReference type="InterPro" id="IPR038765">
    <property type="entry name" value="Papain-like_cys_pep_sf"/>
</dbReference>
<evidence type="ECO:0000259" key="1">
    <source>
        <dbReference type="Pfam" id="PF25309"/>
    </source>
</evidence>
<dbReference type="Proteomes" id="UP000029003">
    <property type="component" value="Unassembled WGS sequence"/>
</dbReference>
<name>A0A087E4C5_9BIFI</name>